<dbReference type="EMBL" id="BQNB010018554">
    <property type="protein sequence ID" value="GJT75700.1"/>
    <property type="molecule type" value="Genomic_DNA"/>
</dbReference>
<protein>
    <submittedName>
        <fullName evidence="3">Retrovirus-related pol polyprotein from transposon TNT 1-94</fullName>
    </submittedName>
</protein>
<feature type="region of interest" description="Disordered" evidence="1">
    <location>
        <begin position="83"/>
        <end position="220"/>
    </location>
</feature>
<evidence type="ECO:0000313" key="3">
    <source>
        <dbReference type="EMBL" id="GJT75700.1"/>
    </source>
</evidence>
<evidence type="ECO:0000256" key="1">
    <source>
        <dbReference type="SAM" id="MobiDB-lite"/>
    </source>
</evidence>
<sequence length="220" mass="24371">MNLYMTKKLDLKYLHVFGALCYPTNDSEDLGKLKPKVEIGSFIGYTPAKKAYRVYNRRTCQIMETIHVEFDELTAMASEQSSSGPALYEMTPGTISSGLVQNPPSTTPYVPPTKNDWNLPADPTGSPSSTSIDQDAPSTSTSLTIQETQSPDISERVEEQVQQAPFDDDPFLDILTSEPSSQESSSIMQPNNPPFDHISKWTKNHPLENVIENPSRPVST</sequence>
<evidence type="ECO:0000259" key="2">
    <source>
        <dbReference type="Pfam" id="PF25597"/>
    </source>
</evidence>
<comment type="caution">
    <text evidence="3">The sequence shown here is derived from an EMBL/GenBank/DDBJ whole genome shotgun (WGS) entry which is preliminary data.</text>
</comment>
<dbReference type="Proteomes" id="UP001151760">
    <property type="component" value="Unassembled WGS sequence"/>
</dbReference>
<reference evidence="3" key="2">
    <citation type="submission" date="2022-01" db="EMBL/GenBank/DDBJ databases">
        <authorList>
            <person name="Yamashiro T."/>
            <person name="Shiraishi A."/>
            <person name="Satake H."/>
            <person name="Nakayama K."/>
        </authorList>
    </citation>
    <scope>NUCLEOTIDE SEQUENCE</scope>
</reference>
<feature type="compositionally biased region" description="Low complexity" evidence="1">
    <location>
        <begin position="177"/>
        <end position="186"/>
    </location>
</feature>
<gene>
    <name evidence="3" type="ORF">Tco_1042425</name>
</gene>
<dbReference type="Pfam" id="PF25597">
    <property type="entry name" value="SH3_retrovirus"/>
    <property type="match status" value="1"/>
</dbReference>
<accession>A0ABQ5GJL1</accession>
<organism evidence="3 4">
    <name type="scientific">Tanacetum coccineum</name>
    <dbReference type="NCBI Taxonomy" id="301880"/>
    <lineage>
        <taxon>Eukaryota</taxon>
        <taxon>Viridiplantae</taxon>
        <taxon>Streptophyta</taxon>
        <taxon>Embryophyta</taxon>
        <taxon>Tracheophyta</taxon>
        <taxon>Spermatophyta</taxon>
        <taxon>Magnoliopsida</taxon>
        <taxon>eudicotyledons</taxon>
        <taxon>Gunneridae</taxon>
        <taxon>Pentapetalae</taxon>
        <taxon>asterids</taxon>
        <taxon>campanulids</taxon>
        <taxon>Asterales</taxon>
        <taxon>Asteraceae</taxon>
        <taxon>Asteroideae</taxon>
        <taxon>Anthemideae</taxon>
        <taxon>Anthemidinae</taxon>
        <taxon>Tanacetum</taxon>
    </lineage>
</organism>
<feature type="compositionally biased region" description="Polar residues" evidence="1">
    <location>
        <begin position="125"/>
        <end position="152"/>
    </location>
</feature>
<feature type="domain" description="Retroviral polymerase SH3-like" evidence="2">
    <location>
        <begin position="20"/>
        <end position="79"/>
    </location>
</feature>
<proteinExistence type="predicted"/>
<name>A0ABQ5GJL1_9ASTR</name>
<dbReference type="InterPro" id="IPR057670">
    <property type="entry name" value="SH3_retrovirus"/>
</dbReference>
<reference evidence="3" key="1">
    <citation type="journal article" date="2022" name="Int. J. Mol. Sci.">
        <title>Draft Genome of Tanacetum Coccineum: Genomic Comparison of Closely Related Tanacetum-Family Plants.</title>
        <authorList>
            <person name="Yamashiro T."/>
            <person name="Shiraishi A."/>
            <person name="Nakayama K."/>
            <person name="Satake H."/>
        </authorList>
    </citation>
    <scope>NUCLEOTIDE SEQUENCE</scope>
</reference>
<evidence type="ECO:0000313" key="4">
    <source>
        <dbReference type="Proteomes" id="UP001151760"/>
    </source>
</evidence>
<keyword evidence="4" id="KW-1185">Reference proteome</keyword>
<feature type="compositionally biased region" description="Polar residues" evidence="1">
    <location>
        <begin position="93"/>
        <end position="104"/>
    </location>
</feature>